<dbReference type="InterPro" id="IPR042174">
    <property type="entry name" value="RecF_2"/>
</dbReference>
<dbReference type="HAMAP" id="MF_00365">
    <property type="entry name" value="RecF"/>
    <property type="match status" value="1"/>
</dbReference>
<evidence type="ECO:0000256" key="10">
    <source>
        <dbReference type="ARBA" id="ARBA00023204"/>
    </source>
</evidence>
<dbReference type="EMBL" id="WBSM01000009">
    <property type="protein sequence ID" value="KAB8287368.1"/>
    <property type="molecule type" value="Genomic_DNA"/>
</dbReference>
<keyword evidence="5 13" id="KW-0235">DNA replication</keyword>
<evidence type="ECO:0000256" key="9">
    <source>
        <dbReference type="ARBA" id="ARBA00023125"/>
    </source>
</evidence>
<dbReference type="Gene3D" id="3.40.50.300">
    <property type="entry name" value="P-loop containing nucleotide triphosphate hydrolases"/>
    <property type="match status" value="1"/>
</dbReference>
<reference evidence="16 17" key="1">
    <citation type="submission" date="2019-10" db="EMBL/GenBank/DDBJ databases">
        <title>Bifidobacterium from non-human primates.</title>
        <authorList>
            <person name="Modesto M."/>
        </authorList>
    </citation>
    <scope>NUCLEOTIDE SEQUENCE [LARGE SCALE GENOMIC DNA]</scope>
    <source>
        <strain evidence="16 17">TREM</strain>
    </source>
</reference>
<dbReference type="GO" id="GO:0006302">
    <property type="term" value="P:double-strand break repair"/>
    <property type="evidence" value="ECO:0007669"/>
    <property type="project" value="TreeGrafter"/>
</dbReference>
<dbReference type="SUPFAM" id="SSF52540">
    <property type="entry name" value="P-loop containing nucleoside triphosphate hydrolases"/>
    <property type="match status" value="1"/>
</dbReference>
<dbReference type="InterPro" id="IPR018078">
    <property type="entry name" value="DNA-binding_RecF_CS"/>
</dbReference>
<proteinExistence type="inferred from homology"/>
<keyword evidence="7 13" id="KW-0227">DNA damage</keyword>
<dbReference type="PANTHER" id="PTHR32182:SF0">
    <property type="entry name" value="DNA REPLICATION AND REPAIR PROTEIN RECF"/>
    <property type="match status" value="1"/>
</dbReference>
<evidence type="ECO:0000256" key="8">
    <source>
        <dbReference type="ARBA" id="ARBA00022840"/>
    </source>
</evidence>
<keyword evidence="18" id="KW-1185">Reference proteome</keyword>
<evidence type="ECO:0000259" key="14">
    <source>
        <dbReference type="Pfam" id="PF02463"/>
    </source>
</evidence>
<reference evidence="15 18" key="2">
    <citation type="submission" date="2019-10" db="EMBL/GenBank/DDBJ databases">
        <title>Characterization of the phylogenetic diversity of two novel species belonging to the genus Bifidobacterium: Bifidobacterium cebidarum sp. nov. and Bifidobacterium leontopitheci sp. nov.</title>
        <authorList>
            <person name="Lugli G.A."/>
            <person name="Duranti S."/>
            <person name="Milani C."/>
            <person name="Turroni F."/>
            <person name="Ventura M."/>
        </authorList>
    </citation>
    <scope>NUCLEOTIDE SEQUENCE [LARGE SCALE GENOMIC DNA]</scope>
    <source>
        <strain evidence="15 18">DSM 100688</strain>
    </source>
</reference>
<evidence type="ECO:0000313" key="18">
    <source>
        <dbReference type="Proteomes" id="UP000482084"/>
    </source>
</evidence>
<comment type="function">
    <text evidence="12 13">The RecF protein is involved in DNA metabolism; it is required for DNA replication and normal SOS inducibility. RecF binds preferentially to single-stranded, linear DNA. It also seems to bind ATP.</text>
</comment>
<dbReference type="InterPro" id="IPR027417">
    <property type="entry name" value="P-loop_NTPase"/>
</dbReference>
<keyword evidence="6 13" id="KW-0547">Nucleotide-binding</keyword>
<dbReference type="InterPro" id="IPR003395">
    <property type="entry name" value="RecF/RecN/SMC_N"/>
</dbReference>
<accession>A0A6L4WYI8</accession>
<keyword evidence="9 13" id="KW-0238">DNA-binding</keyword>
<evidence type="ECO:0000256" key="4">
    <source>
        <dbReference type="ARBA" id="ARBA00022490"/>
    </source>
</evidence>
<feature type="domain" description="RecF/RecN/SMC N-terminal" evidence="14">
    <location>
        <begin position="2"/>
        <end position="380"/>
    </location>
</feature>
<dbReference type="Pfam" id="PF02463">
    <property type="entry name" value="SMC_N"/>
    <property type="match status" value="1"/>
</dbReference>
<keyword evidence="11 13" id="KW-0742">SOS response</keyword>
<dbReference type="PANTHER" id="PTHR32182">
    <property type="entry name" value="DNA REPLICATION AND REPAIR PROTEIN RECF"/>
    <property type="match status" value="1"/>
</dbReference>
<dbReference type="NCBIfam" id="TIGR00611">
    <property type="entry name" value="recf"/>
    <property type="match status" value="1"/>
</dbReference>
<evidence type="ECO:0000256" key="12">
    <source>
        <dbReference type="ARBA" id="ARBA00025401"/>
    </source>
</evidence>
<comment type="similarity">
    <text evidence="2 13">Belongs to the RecF family.</text>
</comment>
<name>A0A6L4WYI8_9BIFI</name>
<evidence type="ECO:0000256" key="5">
    <source>
        <dbReference type="ARBA" id="ARBA00022705"/>
    </source>
</evidence>
<sequence>MYVSRLALDHFRSWEHCVVDFDAGVTILQGANGLGKTNLVEAIEVLSTGGSHRTSSSLPLVQRGATTATIRANVTDTAVAAASTATTSAADTADTAETSDATARTDTTTYELTIAARGANRARINGGNSLYMRDVVGRIPSVAFTPEDQRLVAGDPATRRTFLNQAGALLVAGYTGRLQTIAKIAKQRAALLKQLGDGAGRAGGIATAADAALNGLEIWTGQFIDLGVALTRDRRAIVERLAEPFAAIYRDLAGDGEHAALVYEPSFDEVFLYDDPMPRISEHFQRIYPGEVARGQNLIGPHRDDLSIMLDGMPAREFASNGEMWTMALALKMALFKVVAAERGVKPIVILDDVFAQLDESRRRQILDFAGRQDQVLITVAAASDIPDMIDATDAHVIDVADLKRRQDAYLHPDLSMFGIGDATADVSANRTADTPTDGDRS</sequence>
<comment type="caution">
    <text evidence="15">The sequence shown here is derived from an EMBL/GenBank/DDBJ whole genome shotgun (WGS) entry which is preliminary data.</text>
</comment>
<organism evidence="15 18">
    <name type="scientific">Bifidobacterium ramosum</name>
    <dbReference type="NCBI Taxonomy" id="1798158"/>
    <lineage>
        <taxon>Bacteria</taxon>
        <taxon>Bacillati</taxon>
        <taxon>Actinomycetota</taxon>
        <taxon>Actinomycetes</taxon>
        <taxon>Bifidobacteriales</taxon>
        <taxon>Bifidobacteriaceae</taxon>
        <taxon>Bifidobacterium</taxon>
    </lineage>
</organism>
<dbReference type="GO" id="GO:0006260">
    <property type="term" value="P:DNA replication"/>
    <property type="evidence" value="ECO:0007669"/>
    <property type="project" value="UniProtKB-UniRule"/>
</dbReference>
<keyword evidence="8 13" id="KW-0067">ATP-binding</keyword>
<keyword evidence="10 13" id="KW-0234">DNA repair</keyword>
<dbReference type="PROSITE" id="PS00617">
    <property type="entry name" value="RECF_1"/>
    <property type="match status" value="1"/>
</dbReference>
<dbReference type="Proteomes" id="UP000469943">
    <property type="component" value="Unassembled WGS sequence"/>
</dbReference>
<evidence type="ECO:0000313" key="16">
    <source>
        <dbReference type="EMBL" id="NEG72799.1"/>
    </source>
</evidence>
<evidence type="ECO:0000256" key="2">
    <source>
        <dbReference type="ARBA" id="ARBA00008016"/>
    </source>
</evidence>
<evidence type="ECO:0000313" key="15">
    <source>
        <dbReference type="EMBL" id="KAB8287368.1"/>
    </source>
</evidence>
<dbReference type="GO" id="GO:0005524">
    <property type="term" value="F:ATP binding"/>
    <property type="evidence" value="ECO:0007669"/>
    <property type="project" value="UniProtKB-UniRule"/>
</dbReference>
<evidence type="ECO:0000313" key="17">
    <source>
        <dbReference type="Proteomes" id="UP000469943"/>
    </source>
</evidence>
<protein>
    <recommendedName>
        <fullName evidence="3 13">DNA replication and repair protein RecF</fullName>
    </recommendedName>
</protein>
<dbReference type="Gene3D" id="1.20.1050.90">
    <property type="entry name" value="RecF/RecN/SMC, N-terminal domain"/>
    <property type="match status" value="1"/>
</dbReference>
<dbReference type="Proteomes" id="UP000482084">
    <property type="component" value="Unassembled WGS sequence"/>
</dbReference>
<dbReference type="InterPro" id="IPR001238">
    <property type="entry name" value="DNA-binding_RecF"/>
</dbReference>
<dbReference type="GO" id="GO:0009432">
    <property type="term" value="P:SOS response"/>
    <property type="evidence" value="ECO:0007669"/>
    <property type="project" value="UniProtKB-UniRule"/>
</dbReference>
<dbReference type="EMBL" id="WHZX01000017">
    <property type="protein sequence ID" value="NEG72799.1"/>
    <property type="molecule type" value="Genomic_DNA"/>
</dbReference>
<dbReference type="GO" id="GO:0003697">
    <property type="term" value="F:single-stranded DNA binding"/>
    <property type="evidence" value="ECO:0007669"/>
    <property type="project" value="UniProtKB-UniRule"/>
</dbReference>
<dbReference type="RefSeq" id="WP_152358739.1">
    <property type="nucleotide sequence ID" value="NZ_WBSM01000009.1"/>
</dbReference>
<feature type="binding site" evidence="13">
    <location>
        <begin position="30"/>
        <end position="37"/>
    </location>
    <ligand>
        <name>ATP</name>
        <dbReference type="ChEBI" id="CHEBI:30616"/>
    </ligand>
</feature>
<evidence type="ECO:0000256" key="13">
    <source>
        <dbReference type="HAMAP-Rule" id="MF_00365"/>
    </source>
</evidence>
<evidence type="ECO:0000256" key="6">
    <source>
        <dbReference type="ARBA" id="ARBA00022741"/>
    </source>
</evidence>
<dbReference type="AlphaFoldDB" id="A0A6L4WYI8"/>
<dbReference type="OrthoDB" id="9803889at2"/>
<evidence type="ECO:0000256" key="7">
    <source>
        <dbReference type="ARBA" id="ARBA00022763"/>
    </source>
</evidence>
<dbReference type="GO" id="GO:0005737">
    <property type="term" value="C:cytoplasm"/>
    <property type="evidence" value="ECO:0007669"/>
    <property type="project" value="UniProtKB-SubCell"/>
</dbReference>
<gene>
    <name evidence="13 16" type="primary">recF</name>
    <name evidence="15" type="ORF">DSM100688_1727</name>
    <name evidence="16" type="ORF">GFD24_11425</name>
</gene>
<evidence type="ECO:0000256" key="1">
    <source>
        <dbReference type="ARBA" id="ARBA00004496"/>
    </source>
</evidence>
<comment type="subcellular location">
    <subcellularLocation>
        <location evidence="1 13">Cytoplasm</location>
    </subcellularLocation>
</comment>
<dbReference type="GO" id="GO:0000731">
    <property type="term" value="P:DNA synthesis involved in DNA repair"/>
    <property type="evidence" value="ECO:0007669"/>
    <property type="project" value="TreeGrafter"/>
</dbReference>
<evidence type="ECO:0000256" key="3">
    <source>
        <dbReference type="ARBA" id="ARBA00020170"/>
    </source>
</evidence>
<keyword evidence="4 13" id="KW-0963">Cytoplasm</keyword>
<evidence type="ECO:0000256" key="11">
    <source>
        <dbReference type="ARBA" id="ARBA00023236"/>
    </source>
</evidence>